<evidence type="ECO:0000313" key="1">
    <source>
        <dbReference type="EMBL" id="GAI52571.1"/>
    </source>
</evidence>
<dbReference type="EMBL" id="BARV01034984">
    <property type="protein sequence ID" value="GAI52571.1"/>
    <property type="molecule type" value="Genomic_DNA"/>
</dbReference>
<reference evidence="1" key="1">
    <citation type="journal article" date="2014" name="Front. Microbiol.">
        <title>High frequency of phylogenetically diverse reductive dehalogenase-homologous genes in deep subseafloor sedimentary metagenomes.</title>
        <authorList>
            <person name="Kawai M."/>
            <person name="Futagami T."/>
            <person name="Toyoda A."/>
            <person name="Takaki Y."/>
            <person name="Nishi S."/>
            <person name="Hori S."/>
            <person name="Arai W."/>
            <person name="Tsubouchi T."/>
            <person name="Morono Y."/>
            <person name="Uchiyama I."/>
            <person name="Ito T."/>
            <person name="Fujiyama A."/>
            <person name="Inagaki F."/>
            <person name="Takami H."/>
        </authorList>
    </citation>
    <scope>NUCLEOTIDE SEQUENCE</scope>
    <source>
        <strain evidence="1">Expedition CK06-06</strain>
    </source>
</reference>
<dbReference type="InterPro" id="IPR012427">
    <property type="entry name" value="DUF1622"/>
</dbReference>
<evidence type="ECO:0008006" key="2">
    <source>
        <dbReference type="Google" id="ProtNLM"/>
    </source>
</evidence>
<gene>
    <name evidence="1" type="ORF">S06H3_54658</name>
</gene>
<comment type="caution">
    <text evidence="1">The sequence shown here is derived from an EMBL/GenBank/DDBJ whole genome shotgun (WGS) entry which is preliminary data.</text>
</comment>
<proteinExistence type="predicted"/>
<feature type="non-terminal residue" evidence="1">
    <location>
        <position position="1"/>
    </location>
</feature>
<protein>
    <recommendedName>
        <fullName evidence="2">DUF1622 domain-containing protein</fullName>
    </recommendedName>
</protein>
<accession>X1QCN8</accession>
<organism evidence="1">
    <name type="scientific">marine sediment metagenome</name>
    <dbReference type="NCBI Taxonomy" id="412755"/>
    <lineage>
        <taxon>unclassified sequences</taxon>
        <taxon>metagenomes</taxon>
        <taxon>ecological metagenomes</taxon>
    </lineage>
</organism>
<dbReference type="PANTHER" id="PTHR38468">
    <property type="entry name" value="SLL0939 PROTEIN"/>
    <property type="match status" value="1"/>
</dbReference>
<dbReference type="AlphaFoldDB" id="X1QCN8"/>
<sequence>PLLTLGLEFELAADILLTIIEPTWERLGLLGAVIAMRTILSFFLEYEMAAMEKHRREGSSIAARGSGPGEA</sequence>
<dbReference type="Pfam" id="PF07784">
    <property type="entry name" value="DUF1622"/>
    <property type="match status" value="1"/>
</dbReference>
<dbReference type="PANTHER" id="PTHR38468:SF1">
    <property type="entry name" value="SLL0939 PROTEIN"/>
    <property type="match status" value="1"/>
</dbReference>
<name>X1QCN8_9ZZZZ</name>